<dbReference type="GO" id="GO:0005615">
    <property type="term" value="C:extracellular space"/>
    <property type="evidence" value="ECO:0007669"/>
    <property type="project" value="TreeGrafter"/>
</dbReference>
<dbReference type="InterPro" id="IPR001791">
    <property type="entry name" value="Laminin_G"/>
</dbReference>
<evidence type="ECO:0000256" key="7">
    <source>
        <dbReference type="SAM" id="SignalP"/>
    </source>
</evidence>
<sequence>MFDPDFKVFLLSLRAVLCVQARDVCSPLSGKRWSLQIEGAGRDGERSGRFAVRLQAARSQETSVLRSPVPYEPGRWHHVAISYDGTHARLFVNGAQVAVTSEQKGGMFHKSGASCRSLSVGGSRGRHYRGLVDRLRIWGRGLQQAEVQRDLWQPEDTQGALFGDPFESLDHWEWAAVAAQLVQTPPPALADGVQLQPVPCGFTICDNPDLTTGYERQWRLRAPKVLRYCKDWLRSSWLWITVKSLAYRLRPTPAPFPSHIQRCTCLQASVLNSSLRRRQVTLGCPSYSLGDGICNPDCQLVAGDGGDCDPPAESCDPGMLGDGTCHKACNQAVHGWDGGDCCLLDSGNCLDPASPNRSYVDVKEYKELLGLDNSAHVNVLFAHWTDQDILGIATFPWDKDLFGVQGGVVVQPEQFGRPGSLHTLVHELGHVLGLWHVHRGVSEVECHDPCLEARASLATGDLCADTQPTPQNYLCQDPPAAAARCGLPRFSDTPFRNYMGYAGTACNVLFPQLIAIKWCVVSFFLSVCTEMVMEVPRPGPPPLAPAPVAADARAVTLSWAPPVASAQRGPCGACADNRALTQFMWRASDNAGRRDSWEPQQATGPPDSEACTLSYNAWLPAAESCQDPRDCTLSLELEHSVVPSALSIWLPWSSRQGLRELVLDYADGSHDVIKDVTAYCDMPFTLPLHTDKLLVKVHVVAASPMVAVDAVQVLSAANHPSCATCKPLRYRVFRKPPFSSADSKLSDGLRFTDIEVEPGAVYRYEVQAWMGSKSSELSPPLFYTHGQGFCGDGNVDPGENCDDGNTCPGDGCDAKCRFEGNFKCKGSPSLCYSYEGDGICESSERESNVKDCGFFTPPGFLDQWASSVHISKDMLRTDCPPEAILGPPPKDQICGRDLNTNHAWHPCGVPEAPSYTLTVSFEKPVVATAVQVYIASTGLASLSLPLLTVELLDEDGAGENTTRAHFVDSRRVSCRANPIEVSVVHDLSQPFRLTRSVRINFTAPDVAIRAVRLRSSKALNPVAVSQCSSKELYHPALQKCVAYSCARPRCAKPSLRNARVMCEGEEEGDACVIRCDDGYVLTGDDSGDRLVCDGGTWKGSGNLCKPVDCKMPLIATRIPCAQREPRSAKAAVSSADHRPGSKVSTRIAAPSCAGNLTVTSALPVDKRGMEQLNDRRDGRLGGSDLHSGGLPAPSFGVQRAVQLHRLLTAELRCELDGVWNQDPPQCSFDDLHCPELRNRSGSVYFHCSATSVGSTCNVTCAEPDHEPVFPGTGHQPAHTVTCSGSALWHPDVDSLQCMPKCNTDYVGDGWCDGVNNQEHCDWDGGDCCASTVAGHVVKTFPPTCASDQCKLQRPARSTDVSSHYRGLPPRGNKSNIVGFASLD</sequence>
<keyword evidence="10" id="KW-1185">Reference proteome</keyword>
<dbReference type="SMART" id="SM00004">
    <property type="entry name" value="NL"/>
    <property type="match status" value="2"/>
</dbReference>
<dbReference type="Gene3D" id="2.60.120.200">
    <property type="match status" value="1"/>
</dbReference>
<feature type="region of interest" description="Disordered" evidence="6">
    <location>
        <begin position="1166"/>
        <end position="1186"/>
    </location>
</feature>
<protein>
    <recommendedName>
        <fullName evidence="8">Sushi domain-containing protein</fullName>
    </recommendedName>
</protein>
<dbReference type="GO" id="GO:0004222">
    <property type="term" value="F:metalloendopeptidase activity"/>
    <property type="evidence" value="ECO:0007669"/>
    <property type="project" value="TreeGrafter"/>
</dbReference>
<name>A0A9J6FF49_HAELO</name>
<evidence type="ECO:0000256" key="4">
    <source>
        <dbReference type="ARBA" id="ARBA00023180"/>
    </source>
</evidence>
<dbReference type="Proteomes" id="UP000821853">
    <property type="component" value="Chromosome 1"/>
</dbReference>
<comment type="caution">
    <text evidence="9">The sequence shown here is derived from an EMBL/GenBank/DDBJ whole genome shotgun (WGS) entry which is preliminary data.</text>
</comment>
<keyword evidence="5" id="KW-0768">Sushi</keyword>
<evidence type="ECO:0000256" key="3">
    <source>
        <dbReference type="ARBA" id="ARBA00023157"/>
    </source>
</evidence>
<accession>A0A9J6FF49</accession>
<dbReference type="OrthoDB" id="6477773at2759"/>
<dbReference type="InterPro" id="IPR006558">
    <property type="entry name" value="LamG-like"/>
</dbReference>
<dbReference type="GO" id="GO:0006508">
    <property type="term" value="P:proteolysis"/>
    <property type="evidence" value="ECO:0007669"/>
    <property type="project" value="TreeGrafter"/>
</dbReference>
<proteinExistence type="predicted"/>
<evidence type="ECO:0000259" key="8">
    <source>
        <dbReference type="PROSITE" id="PS50923"/>
    </source>
</evidence>
<keyword evidence="3" id="KW-1015">Disulfide bond</keyword>
<feature type="signal peptide" evidence="7">
    <location>
        <begin position="1"/>
        <end position="21"/>
    </location>
</feature>
<evidence type="ECO:0000313" key="10">
    <source>
        <dbReference type="Proteomes" id="UP000821853"/>
    </source>
</evidence>
<evidence type="ECO:0000256" key="5">
    <source>
        <dbReference type="PROSITE-ProRule" id="PRU00302"/>
    </source>
</evidence>
<organism evidence="9 10">
    <name type="scientific">Haemaphysalis longicornis</name>
    <name type="common">Bush tick</name>
    <dbReference type="NCBI Taxonomy" id="44386"/>
    <lineage>
        <taxon>Eukaryota</taxon>
        <taxon>Metazoa</taxon>
        <taxon>Ecdysozoa</taxon>
        <taxon>Arthropoda</taxon>
        <taxon>Chelicerata</taxon>
        <taxon>Arachnida</taxon>
        <taxon>Acari</taxon>
        <taxon>Parasitiformes</taxon>
        <taxon>Ixodida</taxon>
        <taxon>Ixodoidea</taxon>
        <taxon>Ixodidae</taxon>
        <taxon>Haemaphysalinae</taxon>
        <taxon>Haemaphysalis</taxon>
    </lineage>
</organism>
<dbReference type="InterPro" id="IPR035976">
    <property type="entry name" value="Sushi/SCR/CCP_sf"/>
</dbReference>
<dbReference type="Gene3D" id="2.10.70.10">
    <property type="entry name" value="Complement Module, domain 1"/>
    <property type="match status" value="1"/>
</dbReference>
<dbReference type="PANTHER" id="PTHR46130:SF3">
    <property type="entry name" value="CHROMOSOME UNDETERMINED SCAFFOLD_33, WHOLE GENOME SHOTGUN SEQUENCE"/>
    <property type="match status" value="1"/>
</dbReference>
<evidence type="ECO:0000256" key="1">
    <source>
        <dbReference type="ARBA" id="ARBA00022729"/>
    </source>
</evidence>
<dbReference type="Pfam" id="PF00084">
    <property type="entry name" value="Sushi"/>
    <property type="match status" value="1"/>
</dbReference>
<dbReference type="InterPro" id="IPR043543">
    <property type="entry name" value="PAPPA/PAPPA2"/>
</dbReference>
<dbReference type="InterPro" id="IPR058897">
    <property type="entry name" value="PAPPA_SD_C"/>
</dbReference>
<dbReference type="CDD" id="cd00110">
    <property type="entry name" value="LamG"/>
    <property type="match status" value="1"/>
</dbReference>
<comment type="caution">
    <text evidence="5">Lacks conserved residue(s) required for the propagation of feature annotation.</text>
</comment>
<dbReference type="PANTHER" id="PTHR46130">
    <property type="entry name" value="LAMGL DOMAIN-CONTAINING PROTEIN"/>
    <property type="match status" value="1"/>
</dbReference>
<feature type="compositionally biased region" description="Basic and acidic residues" evidence="6">
    <location>
        <begin position="1166"/>
        <end position="1179"/>
    </location>
</feature>
<dbReference type="InterPro" id="IPR000436">
    <property type="entry name" value="Sushi_SCR_CCP_dom"/>
</dbReference>
<dbReference type="InterPro" id="IPR013320">
    <property type="entry name" value="ConA-like_dom_sf"/>
</dbReference>
<dbReference type="InterPro" id="IPR000800">
    <property type="entry name" value="Notch_dom"/>
</dbReference>
<feature type="chain" id="PRO_5039902010" description="Sushi domain-containing protein" evidence="7">
    <location>
        <begin position="22"/>
        <end position="1383"/>
    </location>
</feature>
<dbReference type="InterPro" id="IPR011936">
    <property type="entry name" value="Myxo_disulph_rpt"/>
</dbReference>
<dbReference type="InterPro" id="IPR024079">
    <property type="entry name" value="MetalloPept_cat_dom_sf"/>
</dbReference>
<dbReference type="OMA" id="IWITYIS"/>
<dbReference type="PROSITE" id="PS50923">
    <property type="entry name" value="SUSHI"/>
    <property type="match status" value="1"/>
</dbReference>
<dbReference type="GO" id="GO:0007166">
    <property type="term" value="P:cell surface receptor signaling pathway"/>
    <property type="evidence" value="ECO:0007669"/>
    <property type="project" value="TreeGrafter"/>
</dbReference>
<keyword evidence="1 7" id="KW-0732">Signal</keyword>
<dbReference type="VEuPathDB" id="VectorBase:HLOH_061782"/>
<dbReference type="SMART" id="SM00560">
    <property type="entry name" value="LamGL"/>
    <property type="match status" value="1"/>
</dbReference>
<gene>
    <name evidence="9" type="ORF">HPB48_005165</name>
</gene>
<dbReference type="Gene3D" id="3.30.300.320">
    <property type="match status" value="1"/>
</dbReference>
<dbReference type="SUPFAM" id="SSF55486">
    <property type="entry name" value="Metalloproteases ('zincins'), catalytic domain"/>
    <property type="match status" value="1"/>
</dbReference>
<dbReference type="SMART" id="SM00032">
    <property type="entry name" value="CCP"/>
    <property type="match status" value="2"/>
</dbReference>
<dbReference type="SUPFAM" id="SSF57535">
    <property type="entry name" value="Complement control module/SCR domain"/>
    <property type="match status" value="1"/>
</dbReference>
<keyword evidence="2" id="KW-0677">Repeat</keyword>
<dbReference type="EMBL" id="JABSTR010000001">
    <property type="protein sequence ID" value="KAH9361682.1"/>
    <property type="molecule type" value="Genomic_DNA"/>
</dbReference>
<reference evidence="9 10" key="1">
    <citation type="journal article" date="2020" name="Cell">
        <title>Large-Scale Comparative Analyses of Tick Genomes Elucidate Their Genetic Diversity and Vector Capacities.</title>
        <authorList>
            <consortium name="Tick Genome and Microbiome Consortium (TIGMIC)"/>
            <person name="Jia N."/>
            <person name="Wang J."/>
            <person name="Shi W."/>
            <person name="Du L."/>
            <person name="Sun Y."/>
            <person name="Zhan W."/>
            <person name="Jiang J.F."/>
            <person name="Wang Q."/>
            <person name="Zhang B."/>
            <person name="Ji P."/>
            <person name="Bell-Sakyi L."/>
            <person name="Cui X.M."/>
            <person name="Yuan T.T."/>
            <person name="Jiang B.G."/>
            <person name="Yang W.F."/>
            <person name="Lam T.T."/>
            <person name="Chang Q.C."/>
            <person name="Ding S.J."/>
            <person name="Wang X.J."/>
            <person name="Zhu J.G."/>
            <person name="Ruan X.D."/>
            <person name="Zhao L."/>
            <person name="Wei J.T."/>
            <person name="Ye R.Z."/>
            <person name="Que T.C."/>
            <person name="Du C.H."/>
            <person name="Zhou Y.H."/>
            <person name="Cheng J.X."/>
            <person name="Dai P.F."/>
            <person name="Guo W.B."/>
            <person name="Han X.H."/>
            <person name="Huang E.J."/>
            <person name="Li L.F."/>
            <person name="Wei W."/>
            <person name="Gao Y.C."/>
            <person name="Liu J.Z."/>
            <person name="Shao H.Z."/>
            <person name="Wang X."/>
            <person name="Wang C.C."/>
            <person name="Yang T.C."/>
            <person name="Huo Q.B."/>
            <person name="Li W."/>
            <person name="Chen H.Y."/>
            <person name="Chen S.E."/>
            <person name="Zhou L.G."/>
            <person name="Ni X.B."/>
            <person name="Tian J.H."/>
            <person name="Sheng Y."/>
            <person name="Liu T."/>
            <person name="Pan Y.S."/>
            <person name="Xia L.Y."/>
            <person name="Li J."/>
            <person name="Zhao F."/>
            <person name="Cao W.C."/>
        </authorList>
    </citation>
    <scope>NUCLEOTIDE SEQUENCE [LARGE SCALE GENOMIC DNA]</scope>
    <source>
        <strain evidence="9">HaeL-2018</strain>
    </source>
</reference>
<dbReference type="NCBIfam" id="TIGR02232">
    <property type="entry name" value="myxo_disulf_rpt"/>
    <property type="match status" value="1"/>
</dbReference>
<evidence type="ECO:0000313" key="9">
    <source>
        <dbReference type="EMBL" id="KAH9361682.1"/>
    </source>
</evidence>
<evidence type="ECO:0000256" key="2">
    <source>
        <dbReference type="ARBA" id="ARBA00022737"/>
    </source>
</evidence>
<dbReference type="Gene3D" id="3.40.390.10">
    <property type="entry name" value="Collagenase (Catalytic Domain)"/>
    <property type="match status" value="1"/>
</dbReference>
<keyword evidence="4" id="KW-0325">Glycoprotein</keyword>
<dbReference type="Pfam" id="PF25900">
    <property type="entry name" value="PAPPA"/>
    <property type="match status" value="1"/>
</dbReference>
<dbReference type="Pfam" id="PF13385">
    <property type="entry name" value="Laminin_G_3"/>
    <property type="match status" value="1"/>
</dbReference>
<evidence type="ECO:0000256" key="6">
    <source>
        <dbReference type="SAM" id="MobiDB-lite"/>
    </source>
</evidence>
<feature type="domain" description="Sushi" evidence="8">
    <location>
        <begin position="1043"/>
        <end position="1106"/>
    </location>
</feature>
<dbReference type="SUPFAM" id="SSF49899">
    <property type="entry name" value="Concanavalin A-like lectins/glucanases"/>
    <property type="match status" value="1"/>
</dbReference>